<keyword evidence="3" id="KW-1185">Reference proteome</keyword>
<feature type="region of interest" description="Disordered" evidence="1">
    <location>
        <begin position="128"/>
        <end position="181"/>
    </location>
</feature>
<proteinExistence type="predicted"/>
<sequence length="358" mass="39297">MSGALYAQPPLSAAEALSSLLWQPYECRSPPLARSRTDGELASAAALGGGVASASFAPQSPNGGRHARASNRAITPRHEMRLPVPAPAPLRKSDSVSVRVPGEPSRQNVSSVNVNIVQVQDTPSCNVNSAVQTERERSVASAECQTEEPARRRRARRARAPRAPDLLESVPPPPYSTLPPPPHPVPLPVPVAVHPPPAPVIAPHPPAPRFPFQPIPLRFGHASSCGFGESFHVRFRRRRSLKSFVRHHSNYSTYTIKTQSSEVILFCMPPLYITRRTALVGYELALRPISPVPDKVSNSYLTYNAIQIFTKFYQIIYTGEQKLHNAACVLFCGADDLKKVEDQRKVFTSKPNILCVFE</sequence>
<protein>
    <submittedName>
        <fullName evidence="2">Uncharacterized protein</fullName>
    </submittedName>
</protein>
<dbReference type="EMBL" id="JBEUOH010000006">
    <property type="protein sequence ID" value="KAL0893078.1"/>
    <property type="molecule type" value="Genomic_DNA"/>
</dbReference>
<reference evidence="2 3" key="1">
    <citation type="submission" date="2024-06" db="EMBL/GenBank/DDBJ databases">
        <title>A chromosome-level genome assembly of beet webworm, Loxostege sticticalis.</title>
        <authorList>
            <person name="Zhang Y."/>
        </authorList>
    </citation>
    <scope>NUCLEOTIDE SEQUENCE [LARGE SCALE GENOMIC DNA]</scope>
    <source>
        <strain evidence="2">AQ026</strain>
        <tissue evidence="2">Whole body</tissue>
    </source>
</reference>
<evidence type="ECO:0000313" key="3">
    <source>
        <dbReference type="Proteomes" id="UP001549920"/>
    </source>
</evidence>
<evidence type="ECO:0000256" key="1">
    <source>
        <dbReference type="SAM" id="MobiDB-lite"/>
    </source>
</evidence>
<feature type="compositionally biased region" description="Basic residues" evidence="1">
    <location>
        <begin position="151"/>
        <end position="160"/>
    </location>
</feature>
<feature type="region of interest" description="Disordered" evidence="1">
    <location>
        <begin position="53"/>
        <end position="72"/>
    </location>
</feature>
<organism evidence="2 3">
    <name type="scientific">Loxostege sticticalis</name>
    <name type="common">Beet webworm moth</name>
    <dbReference type="NCBI Taxonomy" id="481309"/>
    <lineage>
        <taxon>Eukaryota</taxon>
        <taxon>Metazoa</taxon>
        <taxon>Ecdysozoa</taxon>
        <taxon>Arthropoda</taxon>
        <taxon>Hexapoda</taxon>
        <taxon>Insecta</taxon>
        <taxon>Pterygota</taxon>
        <taxon>Neoptera</taxon>
        <taxon>Endopterygota</taxon>
        <taxon>Lepidoptera</taxon>
        <taxon>Glossata</taxon>
        <taxon>Ditrysia</taxon>
        <taxon>Pyraloidea</taxon>
        <taxon>Crambidae</taxon>
        <taxon>Pyraustinae</taxon>
        <taxon>Loxostege</taxon>
    </lineage>
</organism>
<gene>
    <name evidence="2" type="ORF">ABMA27_014718</name>
</gene>
<name>A0ABR3IA01_LOXSC</name>
<dbReference type="Proteomes" id="UP001549920">
    <property type="component" value="Unassembled WGS sequence"/>
</dbReference>
<accession>A0ABR3IA01</accession>
<feature type="region of interest" description="Disordered" evidence="1">
    <location>
        <begin position="83"/>
        <end position="109"/>
    </location>
</feature>
<comment type="caution">
    <text evidence="2">The sequence shown here is derived from an EMBL/GenBank/DDBJ whole genome shotgun (WGS) entry which is preliminary data.</text>
</comment>
<feature type="compositionally biased region" description="Pro residues" evidence="1">
    <location>
        <begin position="170"/>
        <end position="181"/>
    </location>
</feature>
<evidence type="ECO:0000313" key="2">
    <source>
        <dbReference type="EMBL" id="KAL0893078.1"/>
    </source>
</evidence>